<feature type="transmembrane region" description="Helical" evidence="2">
    <location>
        <begin position="57"/>
        <end position="78"/>
    </location>
</feature>
<feature type="region of interest" description="Disordered" evidence="1">
    <location>
        <begin position="1"/>
        <end position="21"/>
    </location>
</feature>
<evidence type="ECO:0000256" key="2">
    <source>
        <dbReference type="SAM" id="Phobius"/>
    </source>
</evidence>
<keyword evidence="4" id="KW-0645">Protease</keyword>
<feature type="transmembrane region" description="Helical" evidence="2">
    <location>
        <begin position="31"/>
        <end position="51"/>
    </location>
</feature>
<dbReference type="EMBL" id="JABEND010000003">
    <property type="protein sequence ID" value="NNG35641.1"/>
    <property type="molecule type" value="Genomic_DNA"/>
</dbReference>
<keyword evidence="4" id="KW-0482">Metalloprotease</keyword>
<feature type="transmembrane region" description="Helical" evidence="2">
    <location>
        <begin position="98"/>
        <end position="122"/>
    </location>
</feature>
<keyword evidence="2" id="KW-1133">Transmembrane helix</keyword>
<organism evidence="4 5">
    <name type="scientific">Nakamurella aerolata</name>
    <dbReference type="NCBI Taxonomy" id="1656892"/>
    <lineage>
        <taxon>Bacteria</taxon>
        <taxon>Bacillati</taxon>
        <taxon>Actinomycetota</taxon>
        <taxon>Actinomycetes</taxon>
        <taxon>Nakamurellales</taxon>
        <taxon>Nakamurellaceae</taxon>
        <taxon>Nakamurella</taxon>
    </lineage>
</organism>
<keyword evidence="4" id="KW-0378">Hydrolase</keyword>
<gene>
    <name evidence="4" type="ORF">HKD39_07920</name>
</gene>
<dbReference type="InterPro" id="IPR003675">
    <property type="entry name" value="Rce1/LyrA-like_dom"/>
</dbReference>
<feature type="transmembrane region" description="Helical" evidence="2">
    <location>
        <begin position="142"/>
        <end position="163"/>
    </location>
</feature>
<feature type="domain" description="CAAX prenyl protease 2/Lysostaphin resistance protein A-like" evidence="3">
    <location>
        <begin position="139"/>
        <end position="243"/>
    </location>
</feature>
<keyword evidence="5" id="KW-1185">Reference proteome</keyword>
<dbReference type="GO" id="GO:0004175">
    <property type="term" value="F:endopeptidase activity"/>
    <property type="evidence" value="ECO:0007669"/>
    <property type="project" value="UniProtKB-ARBA"/>
</dbReference>
<sequence>MQHSNEPDPAAAAPAPAPPEVPNEAPVAARVWWLLAGAALAGAAALFWTFAAPAGSGWFFLATAVLLAIWLVGGREAAAMLPVPLRLIDRGRPVGKDLSVAVFAGLVLASVFVLGGLGLALFPTLQASAAKVLAQQGSAPVALLLVTTALTGAAEEVFFRGALQPALQRSRLGGSRQHRRQARPAARAVPIVVGALIYGLVTAATGAPLLVFAAVLLGLVVGWQRQVTGALAAPIITHLIWSLAMLLALPPILGS</sequence>
<evidence type="ECO:0000256" key="1">
    <source>
        <dbReference type="SAM" id="MobiDB-lite"/>
    </source>
</evidence>
<comment type="caution">
    <text evidence="4">The sequence shown here is derived from an EMBL/GenBank/DDBJ whole genome shotgun (WGS) entry which is preliminary data.</text>
</comment>
<dbReference type="GO" id="GO:0006508">
    <property type="term" value="P:proteolysis"/>
    <property type="evidence" value="ECO:0007669"/>
    <property type="project" value="UniProtKB-KW"/>
</dbReference>
<name>A0A849A979_9ACTN</name>
<dbReference type="GO" id="GO:0080120">
    <property type="term" value="P:CAAX-box protein maturation"/>
    <property type="evidence" value="ECO:0007669"/>
    <property type="project" value="UniProtKB-ARBA"/>
</dbReference>
<proteinExistence type="predicted"/>
<dbReference type="GO" id="GO:0008237">
    <property type="term" value="F:metallopeptidase activity"/>
    <property type="evidence" value="ECO:0007669"/>
    <property type="project" value="UniProtKB-KW"/>
</dbReference>
<accession>A0A849A979</accession>
<feature type="transmembrane region" description="Helical" evidence="2">
    <location>
        <begin position="230"/>
        <end position="253"/>
    </location>
</feature>
<reference evidence="4 5" key="1">
    <citation type="submission" date="2020-05" db="EMBL/GenBank/DDBJ databases">
        <title>Nakamurella sp. DB0629 isolated from air conditioner.</title>
        <authorList>
            <person name="Kim D.H."/>
            <person name="Kim D.-U."/>
        </authorList>
    </citation>
    <scope>NUCLEOTIDE SEQUENCE [LARGE SCALE GENOMIC DNA]</scope>
    <source>
        <strain evidence="4 5">DB0629</strain>
    </source>
</reference>
<keyword evidence="2" id="KW-0472">Membrane</keyword>
<keyword evidence="2" id="KW-0812">Transmembrane</keyword>
<protein>
    <submittedName>
        <fullName evidence="4">CPBP family intramembrane metalloprotease</fullName>
    </submittedName>
</protein>
<evidence type="ECO:0000313" key="5">
    <source>
        <dbReference type="Proteomes" id="UP000562984"/>
    </source>
</evidence>
<dbReference type="Proteomes" id="UP000562984">
    <property type="component" value="Unassembled WGS sequence"/>
</dbReference>
<dbReference type="RefSeq" id="WP_171199299.1">
    <property type="nucleotide sequence ID" value="NZ_JABEND010000003.1"/>
</dbReference>
<dbReference type="AlphaFoldDB" id="A0A849A979"/>
<feature type="transmembrane region" description="Helical" evidence="2">
    <location>
        <begin position="184"/>
        <end position="201"/>
    </location>
</feature>
<evidence type="ECO:0000259" key="3">
    <source>
        <dbReference type="Pfam" id="PF02517"/>
    </source>
</evidence>
<dbReference type="Pfam" id="PF02517">
    <property type="entry name" value="Rce1-like"/>
    <property type="match status" value="1"/>
</dbReference>
<evidence type="ECO:0000313" key="4">
    <source>
        <dbReference type="EMBL" id="NNG35641.1"/>
    </source>
</evidence>